<reference evidence="6" key="1">
    <citation type="journal article" date="2017" name="Nature">
        <title>The genome of Chenopodium quinoa.</title>
        <authorList>
            <person name="Jarvis D.E."/>
            <person name="Ho Y.S."/>
            <person name="Lightfoot D.J."/>
            <person name="Schmoeckel S.M."/>
            <person name="Li B."/>
            <person name="Borm T.J.A."/>
            <person name="Ohyanagi H."/>
            <person name="Mineta K."/>
            <person name="Michell C.T."/>
            <person name="Saber N."/>
            <person name="Kharbatia N.M."/>
            <person name="Rupper R.R."/>
            <person name="Sharp A.R."/>
            <person name="Dally N."/>
            <person name="Boughton B.A."/>
            <person name="Woo Y.H."/>
            <person name="Gao G."/>
            <person name="Schijlen E.G.W.M."/>
            <person name="Guo X."/>
            <person name="Momin A.A."/>
            <person name="Negrao S."/>
            <person name="Al-Babili S."/>
            <person name="Gehring C."/>
            <person name="Roessner U."/>
            <person name="Jung C."/>
            <person name="Murphy K."/>
            <person name="Arold S.T."/>
            <person name="Gojobori T."/>
            <person name="van der Linden C.G."/>
            <person name="van Loo E.N."/>
            <person name="Jellen E.N."/>
            <person name="Maughan P.J."/>
            <person name="Tester M."/>
        </authorList>
    </citation>
    <scope>NUCLEOTIDE SEQUENCE [LARGE SCALE GENOMIC DNA]</scope>
    <source>
        <strain evidence="6">cv. PI 614886</strain>
    </source>
</reference>
<name>A0A803MJG1_CHEQI</name>
<dbReference type="Pfam" id="PF00122">
    <property type="entry name" value="E1-E2_ATPase"/>
    <property type="match status" value="1"/>
</dbReference>
<feature type="domain" description="Cation-transporting P-type ATPase C-terminal" evidence="5">
    <location>
        <begin position="139"/>
        <end position="176"/>
    </location>
</feature>
<dbReference type="PANTHER" id="PTHR24093">
    <property type="entry name" value="CATION TRANSPORTING ATPASE"/>
    <property type="match status" value="1"/>
</dbReference>
<dbReference type="Gene3D" id="1.20.1110.10">
    <property type="entry name" value="Calcium-transporting ATPase, transmembrane domain"/>
    <property type="match status" value="1"/>
</dbReference>
<evidence type="ECO:0000256" key="2">
    <source>
        <dbReference type="ARBA" id="ARBA00022837"/>
    </source>
</evidence>
<keyword evidence="1" id="KW-0479">Metal-binding</keyword>
<dbReference type="Gramene" id="AUR62030544-RA">
    <property type="protein sequence ID" value="AUR62030544-RA:cds"/>
    <property type="gene ID" value="AUR62030544"/>
</dbReference>
<organism evidence="6 7">
    <name type="scientific">Chenopodium quinoa</name>
    <name type="common">Quinoa</name>
    <dbReference type="NCBI Taxonomy" id="63459"/>
    <lineage>
        <taxon>Eukaryota</taxon>
        <taxon>Viridiplantae</taxon>
        <taxon>Streptophyta</taxon>
        <taxon>Embryophyta</taxon>
        <taxon>Tracheophyta</taxon>
        <taxon>Spermatophyta</taxon>
        <taxon>Magnoliopsida</taxon>
        <taxon>eudicotyledons</taxon>
        <taxon>Gunneridae</taxon>
        <taxon>Pentapetalae</taxon>
        <taxon>Caryophyllales</taxon>
        <taxon>Chenopodiaceae</taxon>
        <taxon>Chenopodioideae</taxon>
        <taxon>Atripliceae</taxon>
        <taxon>Chenopodium</taxon>
    </lineage>
</organism>
<dbReference type="GO" id="GO:0046872">
    <property type="term" value="F:metal ion binding"/>
    <property type="evidence" value="ECO:0007669"/>
    <property type="project" value="UniProtKB-KW"/>
</dbReference>
<sequence>QVPTDGLLISGYSLSIDESSSSYESEQIQVSRKKPFLLSGINIQDGSAKMLVTAVGMRTEWGSLMTTLYDGDEEERPLQKLMNDRVLVRHLLAYETMGFASCICTDKTVWHWIHFCNRVSQHGFQSGYRRDRGEAEGSAPLTSVQLIWVNMIMDTLGALALATEPPNNELMKRPPVG</sequence>
<dbReference type="AlphaFoldDB" id="A0A803MJG1"/>
<dbReference type="SUPFAM" id="SSF81653">
    <property type="entry name" value="Calcium ATPase, transduction domain A"/>
    <property type="match status" value="1"/>
</dbReference>
<dbReference type="GO" id="GO:0005388">
    <property type="term" value="F:P-type calcium transporter activity"/>
    <property type="evidence" value="ECO:0007669"/>
    <property type="project" value="TreeGrafter"/>
</dbReference>
<evidence type="ECO:0000259" key="5">
    <source>
        <dbReference type="Pfam" id="PF00689"/>
    </source>
</evidence>
<feature type="domain" description="P-type ATPase A" evidence="4">
    <location>
        <begin position="1"/>
        <end position="66"/>
    </location>
</feature>
<keyword evidence="7" id="KW-1185">Reference proteome</keyword>
<dbReference type="Pfam" id="PF00689">
    <property type="entry name" value="Cation_ATPase_C"/>
    <property type="match status" value="1"/>
</dbReference>
<evidence type="ECO:0000313" key="6">
    <source>
        <dbReference type="EnsemblPlants" id="AUR62030544-RA:cds"/>
    </source>
</evidence>
<evidence type="ECO:0000259" key="4">
    <source>
        <dbReference type="Pfam" id="PF00122"/>
    </source>
</evidence>
<dbReference type="InterPro" id="IPR006068">
    <property type="entry name" value="ATPase_P-typ_cation-transptr_C"/>
</dbReference>
<dbReference type="InterPro" id="IPR023298">
    <property type="entry name" value="ATPase_P-typ_TM_dom_sf"/>
</dbReference>
<proteinExistence type="predicted"/>
<dbReference type="GO" id="GO:0005886">
    <property type="term" value="C:plasma membrane"/>
    <property type="evidence" value="ECO:0007669"/>
    <property type="project" value="TreeGrafter"/>
</dbReference>
<evidence type="ECO:0000256" key="3">
    <source>
        <dbReference type="ARBA" id="ARBA00022842"/>
    </source>
</evidence>
<dbReference type="Proteomes" id="UP000596660">
    <property type="component" value="Unplaced"/>
</dbReference>
<dbReference type="Gene3D" id="2.70.150.10">
    <property type="entry name" value="Calcium-transporting ATPase, cytoplasmic transduction domain A"/>
    <property type="match status" value="1"/>
</dbReference>
<protein>
    <submittedName>
        <fullName evidence="6">Uncharacterized protein</fullName>
    </submittedName>
</protein>
<evidence type="ECO:0000313" key="7">
    <source>
        <dbReference type="Proteomes" id="UP000596660"/>
    </source>
</evidence>
<keyword evidence="3" id="KW-0460">Magnesium</keyword>
<evidence type="ECO:0000256" key="1">
    <source>
        <dbReference type="ARBA" id="ARBA00022723"/>
    </source>
</evidence>
<dbReference type="EnsemblPlants" id="AUR62030544-RA">
    <property type="protein sequence ID" value="AUR62030544-RA:cds"/>
    <property type="gene ID" value="AUR62030544"/>
</dbReference>
<dbReference type="PANTHER" id="PTHR24093:SF462">
    <property type="entry name" value="CALCIUM-TRANSPORTING ATPASE 11, PLASMA MEMBRANE-TYPE-RELATED"/>
    <property type="match status" value="1"/>
</dbReference>
<keyword evidence="2" id="KW-0106">Calcium</keyword>
<accession>A0A803MJG1</accession>
<dbReference type="InterPro" id="IPR059000">
    <property type="entry name" value="ATPase_P-type_domA"/>
</dbReference>
<dbReference type="SUPFAM" id="SSF81665">
    <property type="entry name" value="Calcium ATPase, transmembrane domain M"/>
    <property type="match status" value="1"/>
</dbReference>
<dbReference type="InterPro" id="IPR008250">
    <property type="entry name" value="ATPase_P-typ_transduc_dom_A_sf"/>
</dbReference>
<reference evidence="6" key="2">
    <citation type="submission" date="2021-03" db="UniProtKB">
        <authorList>
            <consortium name="EnsemblPlants"/>
        </authorList>
    </citation>
    <scope>IDENTIFICATION</scope>
</reference>